<dbReference type="Pfam" id="PF08281">
    <property type="entry name" value="Sigma70_r4_2"/>
    <property type="match status" value="1"/>
</dbReference>
<dbReference type="Gene3D" id="1.10.10.10">
    <property type="entry name" value="Winged helix-like DNA-binding domain superfamily/Winged helix DNA-binding domain"/>
    <property type="match status" value="1"/>
</dbReference>
<dbReference type="OrthoDB" id="1056775at2"/>
<keyword evidence="2" id="KW-0805">Transcription regulation</keyword>
<proteinExistence type="inferred from homology"/>
<dbReference type="KEGG" id="cpi:Cpin_2140"/>
<dbReference type="AlphaFoldDB" id="A0A979GNJ9"/>
<sequence>MITPELIKEARKGSAAAQRLLFDHLSDRMLMVCRRYVKNQQDAEELLLDGFYKCYAALPGLQYQGEAALFSWLKRIMINECLMFLRRKNTFVIVSEHVAETVALEEDVLNTLSAAEIFNLVIQLPAGYRTVFNLYVIEGMNHGEIAGLLGITEGTSKSQLSKAKSLLQKMLTQQNIEYVKRKSQQ</sequence>
<evidence type="ECO:0000256" key="1">
    <source>
        <dbReference type="ARBA" id="ARBA00010641"/>
    </source>
</evidence>
<feature type="domain" description="RNA polymerase sigma-70 region 2" evidence="5">
    <location>
        <begin position="21"/>
        <end position="89"/>
    </location>
</feature>
<dbReference type="PANTHER" id="PTHR43133:SF46">
    <property type="entry name" value="RNA POLYMERASE SIGMA-70 FACTOR ECF SUBFAMILY"/>
    <property type="match status" value="1"/>
</dbReference>
<keyword evidence="3" id="KW-0731">Sigma factor</keyword>
<evidence type="ECO:0000256" key="2">
    <source>
        <dbReference type="ARBA" id="ARBA00023015"/>
    </source>
</evidence>
<dbReference type="NCBIfam" id="TIGR02937">
    <property type="entry name" value="sigma70-ECF"/>
    <property type="match status" value="1"/>
</dbReference>
<accession>A0A979GNJ9</accession>
<protein>
    <submittedName>
        <fullName evidence="7">RNA polymerase, sigma-24 subunit, ECF subfamily</fullName>
    </submittedName>
</protein>
<evidence type="ECO:0000313" key="7">
    <source>
        <dbReference type="EMBL" id="ACU59632.1"/>
    </source>
</evidence>
<comment type="similarity">
    <text evidence="1">Belongs to the sigma-70 factor family. ECF subfamily.</text>
</comment>
<organism evidence="7 8">
    <name type="scientific">Chitinophaga pinensis (strain ATCC 43595 / DSM 2588 / LMG 13176 / NBRC 15968 / NCIMB 11800 / UQM 2034)</name>
    <dbReference type="NCBI Taxonomy" id="485918"/>
    <lineage>
        <taxon>Bacteria</taxon>
        <taxon>Pseudomonadati</taxon>
        <taxon>Bacteroidota</taxon>
        <taxon>Chitinophagia</taxon>
        <taxon>Chitinophagales</taxon>
        <taxon>Chitinophagaceae</taxon>
        <taxon>Chitinophaga</taxon>
    </lineage>
</organism>
<gene>
    <name evidence="7" type="ordered locus">Cpin_2140</name>
</gene>
<dbReference type="EMBL" id="CP001699">
    <property type="protein sequence ID" value="ACU59632.1"/>
    <property type="molecule type" value="Genomic_DNA"/>
</dbReference>
<evidence type="ECO:0000256" key="4">
    <source>
        <dbReference type="ARBA" id="ARBA00023163"/>
    </source>
</evidence>
<dbReference type="Gene3D" id="1.10.1740.10">
    <property type="match status" value="1"/>
</dbReference>
<dbReference type="GO" id="GO:0003677">
    <property type="term" value="F:DNA binding"/>
    <property type="evidence" value="ECO:0007669"/>
    <property type="project" value="InterPro"/>
</dbReference>
<dbReference type="SUPFAM" id="SSF88946">
    <property type="entry name" value="Sigma2 domain of RNA polymerase sigma factors"/>
    <property type="match status" value="1"/>
</dbReference>
<dbReference type="RefSeq" id="WP_012789808.1">
    <property type="nucleotide sequence ID" value="NC_013132.1"/>
</dbReference>
<keyword evidence="4" id="KW-0804">Transcription</keyword>
<dbReference type="InterPro" id="IPR039425">
    <property type="entry name" value="RNA_pol_sigma-70-like"/>
</dbReference>
<evidence type="ECO:0000259" key="5">
    <source>
        <dbReference type="Pfam" id="PF04542"/>
    </source>
</evidence>
<dbReference type="PANTHER" id="PTHR43133">
    <property type="entry name" value="RNA POLYMERASE ECF-TYPE SIGMA FACTO"/>
    <property type="match status" value="1"/>
</dbReference>
<dbReference type="SUPFAM" id="SSF88659">
    <property type="entry name" value="Sigma3 and sigma4 domains of RNA polymerase sigma factors"/>
    <property type="match status" value="1"/>
</dbReference>
<evidence type="ECO:0000256" key="3">
    <source>
        <dbReference type="ARBA" id="ARBA00023082"/>
    </source>
</evidence>
<dbReference type="Proteomes" id="UP000002215">
    <property type="component" value="Chromosome"/>
</dbReference>
<dbReference type="GO" id="GO:0006352">
    <property type="term" value="P:DNA-templated transcription initiation"/>
    <property type="evidence" value="ECO:0007669"/>
    <property type="project" value="InterPro"/>
</dbReference>
<reference evidence="8" key="1">
    <citation type="submission" date="2009-08" db="EMBL/GenBank/DDBJ databases">
        <title>The complete genome of Chitinophaga pinensis DSM 2588.</title>
        <authorList>
            <consortium name="US DOE Joint Genome Institute (JGI-PGF)"/>
            <person name="Lucas S."/>
            <person name="Copeland A."/>
            <person name="Lapidus A."/>
            <person name="Glavina del Rio T."/>
            <person name="Dalin E."/>
            <person name="Tice H."/>
            <person name="Bruce D."/>
            <person name="Goodwin L."/>
            <person name="Pitluck S."/>
            <person name="Kyrpides N."/>
            <person name="Mavromatis K."/>
            <person name="Ivanova N."/>
            <person name="Mikhailova N."/>
            <person name="Sims D."/>
            <person name="Meinche L."/>
            <person name="Brettin T."/>
            <person name="Detter J.C."/>
            <person name="Han C."/>
            <person name="Larimer F."/>
            <person name="Land M."/>
            <person name="Hauser L."/>
            <person name="Markowitz V."/>
            <person name="Cheng J.-F."/>
            <person name="Hugenholtz P."/>
            <person name="Woyke T."/>
            <person name="Wu D."/>
            <person name="Spring S."/>
            <person name="Klenk H.-P."/>
            <person name="Eisen J.A."/>
        </authorList>
    </citation>
    <scope>NUCLEOTIDE SEQUENCE [LARGE SCALE GENOMIC DNA]</scope>
    <source>
        <strain evidence="8">ATCC 43595 / DSM 2588 / LMG 13176 / NBRC 15968 / NCIMB 11800 / UQM 2034</strain>
    </source>
</reference>
<name>A0A979GNJ9_CHIPD</name>
<dbReference type="GO" id="GO:0016987">
    <property type="term" value="F:sigma factor activity"/>
    <property type="evidence" value="ECO:0007669"/>
    <property type="project" value="UniProtKB-KW"/>
</dbReference>
<evidence type="ECO:0000259" key="6">
    <source>
        <dbReference type="Pfam" id="PF08281"/>
    </source>
</evidence>
<dbReference type="InterPro" id="IPR014284">
    <property type="entry name" value="RNA_pol_sigma-70_dom"/>
</dbReference>
<reference evidence="7 8" key="2">
    <citation type="journal article" date="2010" name="Stand. Genomic Sci.">
        <title>Complete genome sequence of Chitinophaga pinensis type strain (UQM 2034).</title>
        <authorList>
            <person name="Glavina Del Rio T."/>
            <person name="Abt B."/>
            <person name="Spring S."/>
            <person name="Lapidus A."/>
            <person name="Nolan M."/>
            <person name="Tice H."/>
            <person name="Copeland A."/>
            <person name="Cheng J.F."/>
            <person name="Chen F."/>
            <person name="Bruce D."/>
            <person name="Goodwin L."/>
            <person name="Pitluck S."/>
            <person name="Ivanova N."/>
            <person name="Mavromatis K."/>
            <person name="Mikhailova N."/>
            <person name="Pati A."/>
            <person name="Chen A."/>
            <person name="Palaniappan K."/>
            <person name="Land M."/>
            <person name="Hauser L."/>
            <person name="Chang Y.J."/>
            <person name="Jeffries C.D."/>
            <person name="Chain P."/>
            <person name="Saunders E."/>
            <person name="Detter J.C."/>
            <person name="Brettin T."/>
            <person name="Rohde M."/>
            <person name="Goker M."/>
            <person name="Bristow J."/>
            <person name="Eisen J.A."/>
            <person name="Markowitz V."/>
            <person name="Hugenholtz P."/>
            <person name="Kyrpides N.C."/>
            <person name="Klenk H.P."/>
            <person name="Lucas S."/>
        </authorList>
    </citation>
    <scope>NUCLEOTIDE SEQUENCE [LARGE SCALE GENOMIC DNA]</scope>
    <source>
        <strain evidence="8">ATCC 43595 / DSM 2588 / LMG 13176 / NBRC 15968 / NCIMB 11800 / UQM 2034</strain>
    </source>
</reference>
<dbReference type="InterPro" id="IPR007627">
    <property type="entry name" value="RNA_pol_sigma70_r2"/>
</dbReference>
<dbReference type="InterPro" id="IPR013325">
    <property type="entry name" value="RNA_pol_sigma_r2"/>
</dbReference>
<dbReference type="Pfam" id="PF04542">
    <property type="entry name" value="Sigma70_r2"/>
    <property type="match status" value="1"/>
</dbReference>
<feature type="domain" description="RNA polymerase sigma factor 70 region 4 type 2" evidence="6">
    <location>
        <begin position="118"/>
        <end position="166"/>
    </location>
</feature>
<dbReference type="InterPro" id="IPR013324">
    <property type="entry name" value="RNA_pol_sigma_r3/r4-like"/>
</dbReference>
<evidence type="ECO:0000313" key="8">
    <source>
        <dbReference type="Proteomes" id="UP000002215"/>
    </source>
</evidence>
<dbReference type="InterPro" id="IPR013249">
    <property type="entry name" value="RNA_pol_sigma70_r4_t2"/>
</dbReference>
<dbReference type="InterPro" id="IPR036388">
    <property type="entry name" value="WH-like_DNA-bd_sf"/>
</dbReference>